<keyword evidence="7" id="KW-1185">Reference proteome</keyword>
<name>A0ABS2V253_9ACTN</name>
<proteinExistence type="predicted"/>
<evidence type="ECO:0000256" key="3">
    <source>
        <dbReference type="ARBA" id="ARBA00023163"/>
    </source>
</evidence>
<dbReference type="InterPro" id="IPR050204">
    <property type="entry name" value="AraC_XylS_family_regulators"/>
</dbReference>
<evidence type="ECO:0000313" key="7">
    <source>
        <dbReference type="Proteomes" id="UP000664109"/>
    </source>
</evidence>
<reference evidence="6 7" key="1">
    <citation type="journal article" date="2016" name="Arch. Microbiol.">
        <title>Streptomyces zhihengii sp. nov., isolated from rhizospheric soil of Psammosilene tunicoides.</title>
        <authorList>
            <person name="Huang M.J."/>
            <person name="Fei J.J."/>
            <person name="Salam N."/>
            <person name="Kim C.J."/>
            <person name="Hozzein W.N."/>
            <person name="Xiao M."/>
            <person name="Huang H.Q."/>
            <person name="Li W.J."/>
        </authorList>
    </citation>
    <scope>NUCLEOTIDE SEQUENCE [LARGE SCALE GENOMIC DNA]</scope>
    <source>
        <strain evidence="6 7">YIM T102</strain>
    </source>
</reference>
<keyword evidence="2" id="KW-0238">DNA-binding</keyword>
<keyword evidence="3" id="KW-0804">Transcription</keyword>
<dbReference type="Proteomes" id="UP000664109">
    <property type="component" value="Unassembled WGS sequence"/>
</dbReference>
<dbReference type="SMART" id="SM00342">
    <property type="entry name" value="HTH_ARAC"/>
    <property type="match status" value="1"/>
</dbReference>
<dbReference type="EMBL" id="JAFEJA010000002">
    <property type="protein sequence ID" value="MBM9623917.1"/>
    <property type="molecule type" value="Genomic_DNA"/>
</dbReference>
<keyword evidence="1" id="KW-0805">Transcription regulation</keyword>
<dbReference type="SUPFAM" id="SSF46689">
    <property type="entry name" value="Homeodomain-like"/>
    <property type="match status" value="2"/>
</dbReference>
<protein>
    <submittedName>
        <fullName evidence="6">Helix-turn-helix transcriptional regulator</fullName>
    </submittedName>
</protein>
<accession>A0ABS2V253</accession>
<dbReference type="InterPro" id="IPR018060">
    <property type="entry name" value="HTH_AraC"/>
</dbReference>
<evidence type="ECO:0000313" key="6">
    <source>
        <dbReference type="EMBL" id="MBM9623917.1"/>
    </source>
</evidence>
<dbReference type="RefSeq" id="WP_205377982.1">
    <property type="nucleotide sequence ID" value="NZ_JAFEJA010000002.1"/>
</dbReference>
<dbReference type="PROSITE" id="PS01124">
    <property type="entry name" value="HTH_ARAC_FAMILY_2"/>
    <property type="match status" value="1"/>
</dbReference>
<organism evidence="6 7">
    <name type="scientific">Streptomyces zhihengii</name>
    <dbReference type="NCBI Taxonomy" id="1818004"/>
    <lineage>
        <taxon>Bacteria</taxon>
        <taxon>Bacillati</taxon>
        <taxon>Actinomycetota</taxon>
        <taxon>Actinomycetes</taxon>
        <taxon>Kitasatosporales</taxon>
        <taxon>Streptomycetaceae</taxon>
        <taxon>Streptomyces</taxon>
    </lineage>
</organism>
<evidence type="ECO:0000256" key="2">
    <source>
        <dbReference type="ARBA" id="ARBA00023125"/>
    </source>
</evidence>
<dbReference type="InterPro" id="IPR009057">
    <property type="entry name" value="Homeodomain-like_sf"/>
</dbReference>
<gene>
    <name evidence="6" type="ORF">JE024_35615</name>
</gene>
<feature type="region of interest" description="Disordered" evidence="4">
    <location>
        <begin position="311"/>
        <end position="342"/>
    </location>
</feature>
<evidence type="ECO:0000259" key="5">
    <source>
        <dbReference type="PROSITE" id="PS01124"/>
    </source>
</evidence>
<dbReference type="Pfam" id="PF12833">
    <property type="entry name" value="HTH_18"/>
    <property type="match status" value="1"/>
</dbReference>
<evidence type="ECO:0000256" key="4">
    <source>
        <dbReference type="SAM" id="MobiDB-lite"/>
    </source>
</evidence>
<evidence type="ECO:0000256" key="1">
    <source>
        <dbReference type="ARBA" id="ARBA00023015"/>
    </source>
</evidence>
<dbReference type="PROSITE" id="PS00041">
    <property type="entry name" value="HTH_ARAC_FAMILY_1"/>
    <property type="match status" value="1"/>
</dbReference>
<dbReference type="PANTHER" id="PTHR46796:SF12">
    <property type="entry name" value="HTH-TYPE DNA-BINDING TRANSCRIPTIONAL ACTIVATOR EUTR"/>
    <property type="match status" value="1"/>
</dbReference>
<dbReference type="InterPro" id="IPR018062">
    <property type="entry name" value="HTH_AraC-typ_CS"/>
</dbReference>
<comment type="caution">
    <text evidence="6">The sequence shown here is derived from an EMBL/GenBank/DDBJ whole genome shotgun (WGS) entry which is preliminary data.</text>
</comment>
<dbReference type="PANTHER" id="PTHR46796">
    <property type="entry name" value="HTH-TYPE TRANSCRIPTIONAL ACTIVATOR RHAS-RELATED"/>
    <property type="match status" value="1"/>
</dbReference>
<dbReference type="Gene3D" id="1.10.10.60">
    <property type="entry name" value="Homeodomain-like"/>
    <property type="match status" value="1"/>
</dbReference>
<feature type="domain" description="HTH araC/xylS-type" evidence="5">
    <location>
        <begin position="212"/>
        <end position="313"/>
    </location>
</feature>
<sequence length="342" mass="36201">MRSLEFRSHRLAEVQEFLSWAYAPIRLGNHGHAVGVQVERISSDGLSMDRLDVDSTLSYDAAALGRVCLITVHHGAVADTTTGRRVVHGPGETFLLAQPDRPCTGELCAARCTVTLFDPGLLDQVAEGAVPSGGPVRFTGQQPVDAAANRSLGVTVSFLRDHVLAGPDGNNLVVETAVRHLAAVTLSALPNTTMDDGLGWPGNHDAGPETLRRATAFIEDNAHRDIGLADIAAAVFVTPRAVQYAFSRHADTTPLGYLRRVRLFHAHTDLVAATPHGASVITIAARWGFNHQGRFAAAYRAAYGVSPSATLRAGPDQTAESLQTEQPPPLTARAGIPGSGPP</sequence>